<dbReference type="Gene3D" id="3.10.450.50">
    <property type="match status" value="1"/>
</dbReference>
<dbReference type="PANTHER" id="PTHR33747">
    <property type="entry name" value="UPF0225 PROTEIN SCO1677"/>
    <property type="match status" value="1"/>
</dbReference>
<dbReference type="InterPro" id="IPR004027">
    <property type="entry name" value="SEC_C_motif"/>
</dbReference>
<dbReference type="SUPFAM" id="SSF54427">
    <property type="entry name" value="NTF2-like"/>
    <property type="match status" value="1"/>
</dbReference>
<dbReference type="Pfam" id="PF02810">
    <property type="entry name" value="SEC-C"/>
    <property type="match status" value="1"/>
</dbReference>
<organism evidence="2 3">
    <name type="scientific">Marinomonas fungiae</name>
    <dbReference type="NCBI Taxonomy" id="1137284"/>
    <lineage>
        <taxon>Bacteria</taxon>
        <taxon>Pseudomonadati</taxon>
        <taxon>Pseudomonadota</taxon>
        <taxon>Gammaproteobacteria</taxon>
        <taxon>Oceanospirillales</taxon>
        <taxon>Oceanospirillaceae</taxon>
        <taxon>Marinomonas</taxon>
    </lineage>
</organism>
<name>A0A0K6IK66_9GAMM</name>
<dbReference type="Proteomes" id="UP000182769">
    <property type="component" value="Unassembled WGS sequence"/>
</dbReference>
<dbReference type="AlphaFoldDB" id="A0A0K6IK66"/>
<dbReference type="InterPro" id="IPR048469">
    <property type="entry name" value="YchJ-like_M"/>
</dbReference>
<dbReference type="OrthoDB" id="21421at2"/>
<sequence length="167" mass="18333">MSTPAQCPCGSKTHYEMCCGMYHNNPGTAPTAEALMRSRYCAFSLQKFDYIAATQRIQETPDQAASEIEDSNGATQWVKLEILATQDGGAKDKTGMVEFVAHFKEGSNTGRLSERSLFEKIDGAWMYVSGDHEIQGHTPYVAPETDKIGRNDPCICGSGKKYKKCCG</sequence>
<evidence type="ECO:0000313" key="2">
    <source>
        <dbReference type="EMBL" id="CUB03476.1"/>
    </source>
</evidence>
<dbReference type="STRING" id="1137284.GCA_001418205_01327"/>
<evidence type="ECO:0000313" key="3">
    <source>
        <dbReference type="Proteomes" id="UP000182769"/>
    </source>
</evidence>
<dbReference type="NCBIfam" id="NF002449">
    <property type="entry name" value="PRK01617.1"/>
    <property type="match status" value="1"/>
</dbReference>
<accession>A0A0K6IK66</accession>
<dbReference type="EMBL" id="CYHG01000003">
    <property type="protein sequence ID" value="CUB03476.1"/>
    <property type="molecule type" value="Genomic_DNA"/>
</dbReference>
<gene>
    <name evidence="2" type="ORF">Ga0061065_103327</name>
</gene>
<dbReference type="Pfam" id="PF17775">
    <property type="entry name" value="YchJ_M-like"/>
    <property type="match status" value="1"/>
</dbReference>
<feature type="domain" description="YchJ-like middle NTF2-like" evidence="1">
    <location>
        <begin position="31"/>
        <end position="130"/>
    </location>
</feature>
<dbReference type="PANTHER" id="PTHR33747:SF1">
    <property type="entry name" value="ADENYLATE CYCLASE-ASSOCIATED CAP C-TERMINAL DOMAIN-CONTAINING PROTEIN"/>
    <property type="match status" value="1"/>
</dbReference>
<keyword evidence="3" id="KW-1185">Reference proteome</keyword>
<dbReference type="SUPFAM" id="SSF103642">
    <property type="entry name" value="Sec-C motif"/>
    <property type="match status" value="1"/>
</dbReference>
<protein>
    <submittedName>
        <fullName evidence="2">Uncharacterized conserved protein YchJ, contains N-and C-terminal SEC-C domains</fullName>
    </submittedName>
</protein>
<dbReference type="RefSeq" id="WP_055462430.1">
    <property type="nucleotide sequence ID" value="NZ_CYHG01000003.1"/>
</dbReference>
<reference evidence="3" key="1">
    <citation type="submission" date="2015-08" db="EMBL/GenBank/DDBJ databases">
        <authorList>
            <person name="Varghese N."/>
        </authorList>
    </citation>
    <scope>NUCLEOTIDE SEQUENCE [LARGE SCALE GENOMIC DNA]</scope>
    <source>
        <strain evidence="3">JCM 18476</strain>
    </source>
</reference>
<proteinExistence type="predicted"/>
<dbReference type="InterPro" id="IPR032710">
    <property type="entry name" value="NTF2-like_dom_sf"/>
</dbReference>
<evidence type="ECO:0000259" key="1">
    <source>
        <dbReference type="Pfam" id="PF17775"/>
    </source>
</evidence>